<evidence type="ECO:0000313" key="2">
    <source>
        <dbReference type="Proteomes" id="UP001476798"/>
    </source>
</evidence>
<dbReference type="Proteomes" id="UP001476798">
    <property type="component" value="Unassembled WGS sequence"/>
</dbReference>
<keyword evidence="2" id="KW-1185">Reference proteome</keyword>
<sequence>VQRSSWSDKPAGRTEMRPLQLCAVEPKLPGHVTQLEVYGSGSDPQGAAEESRATQLQSVGSLKVTIQQSSDSREFGQTDRHTAALHCHVCNLTCRSLQVFQEHLSGQDHLSKLQDITQSIQLNVCPLLDRCSEQTTGATLLSSLSETLQDTQEVCGAHKVCRPQAAGQQRAAESNLCLENLKQKLLRSLSASKKMMLRW</sequence>
<feature type="non-terminal residue" evidence="1">
    <location>
        <position position="1"/>
    </location>
</feature>
<organism evidence="1 2">
    <name type="scientific">Goodea atripinnis</name>
    <dbReference type="NCBI Taxonomy" id="208336"/>
    <lineage>
        <taxon>Eukaryota</taxon>
        <taxon>Metazoa</taxon>
        <taxon>Chordata</taxon>
        <taxon>Craniata</taxon>
        <taxon>Vertebrata</taxon>
        <taxon>Euteleostomi</taxon>
        <taxon>Actinopterygii</taxon>
        <taxon>Neopterygii</taxon>
        <taxon>Teleostei</taxon>
        <taxon>Neoteleostei</taxon>
        <taxon>Acanthomorphata</taxon>
        <taxon>Ovalentaria</taxon>
        <taxon>Atherinomorphae</taxon>
        <taxon>Cyprinodontiformes</taxon>
        <taxon>Goodeidae</taxon>
        <taxon>Goodea</taxon>
    </lineage>
</organism>
<proteinExistence type="predicted"/>
<comment type="caution">
    <text evidence="1">The sequence shown here is derived from an EMBL/GenBank/DDBJ whole genome shotgun (WGS) entry which is preliminary data.</text>
</comment>
<evidence type="ECO:0000313" key="1">
    <source>
        <dbReference type="EMBL" id="MEQ2163398.1"/>
    </source>
</evidence>
<reference evidence="1 2" key="1">
    <citation type="submission" date="2021-06" db="EMBL/GenBank/DDBJ databases">
        <authorList>
            <person name="Palmer J.M."/>
        </authorList>
    </citation>
    <scope>NUCLEOTIDE SEQUENCE [LARGE SCALE GENOMIC DNA]</scope>
    <source>
        <strain evidence="1 2">GA_2019</strain>
        <tissue evidence="1">Muscle</tissue>
    </source>
</reference>
<name>A0ABV0MW92_9TELE</name>
<gene>
    <name evidence="1" type="ORF">GOODEAATRI_029662</name>
</gene>
<dbReference type="Gene3D" id="3.30.160.60">
    <property type="entry name" value="Classic Zinc Finger"/>
    <property type="match status" value="1"/>
</dbReference>
<dbReference type="SUPFAM" id="SSF57667">
    <property type="entry name" value="beta-beta-alpha zinc fingers"/>
    <property type="match status" value="1"/>
</dbReference>
<accession>A0ABV0MW92</accession>
<dbReference type="EMBL" id="JAHRIO010014449">
    <property type="protein sequence ID" value="MEQ2163398.1"/>
    <property type="molecule type" value="Genomic_DNA"/>
</dbReference>
<dbReference type="InterPro" id="IPR036236">
    <property type="entry name" value="Znf_C2H2_sf"/>
</dbReference>
<protein>
    <submittedName>
        <fullName evidence="1">Uncharacterized protein</fullName>
    </submittedName>
</protein>